<reference evidence="1 2" key="2">
    <citation type="submission" date="2019-06" db="EMBL/GenBank/DDBJ databases">
        <authorList>
            <person name="Seo Y."/>
        </authorList>
    </citation>
    <scope>NUCLEOTIDE SEQUENCE [LARGE SCALE GENOMIC DNA]</scope>
    <source>
        <strain evidence="1 2">MaA-Y11</strain>
    </source>
</reference>
<dbReference type="PROSITE" id="PS51257">
    <property type="entry name" value="PROKAR_LIPOPROTEIN"/>
    <property type="match status" value="1"/>
</dbReference>
<dbReference type="EMBL" id="VFJE01000055">
    <property type="protein sequence ID" value="TPD66868.1"/>
    <property type="molecule type" value="Genomic_DNA"/>
</dbReference>
<dbReference type="NCBIfam" id="NF047539">
    <property type="entry name" value="XAC2610_fam"/>
    <property type="match status" value="1"/>
</dbReference>
<dbReference type="RefSeq" id="WP_140001028.1">
    <property type="nucleotide sequence ID" value="NZ_VFJE01000055.1"/>
</dbReference>
<accession>A0A501Q3C2</accession>
<sequence length="235" mass="27650">MKYLLMFFLIFSVGCSEKKKSEDIPSDIIKKTQKDVSLVDEKYIDSLNVGIPKKYKIELKKYRNPDSVYVEINFFEKNNSKWLLKQNFHFLKDGVLGCDVQLEDFNNDKLNDFTFVSSIAARGANSVRKLFLFDKEKGKLVFIKNSEEFPNLRYNKDLDCIDAFRVYGGTQTVFAKIDKDSLREFANVELFNERITINTIDKNGKETTIRNDKYDNGSYIRFKNYFPLKELEEEY</sequence>
<organism evidence="1 2">
    <name type="scientific">Flavobacterium microcysteis</name>
    <dbReference type="NCBI Taxonomy" id="2596891"/>
    <lineage>
        <taxon>Bacteria</taxon>
        <taxon>Pseudomonadati</taxon>
        <taxon>Bacteroidota</taxon>
        <taxon>Flavobacteriia</taxon>
        <taxon>Flavobacteriales</taxon>
        <taxon>Flavobacteriaceae</taxon>
        <taxon>Flavobacterium</taxon>
    </lineage>
</organism>
<keyword evidence="2" id="KW-1185">Reference proteome</keyword>
<dbReference type="InterPro" id="IPR058087">
    <property type="entry name" value="XAC2610_dom"/>
</dbReference>
<dbReference type="OrthoDB" id="789281at2"/>
<dbReference type="Proteomes" id="UP000319175">
    <property type="component" value="Unassembled WGS sequence"/>
</dbReference>
<proteinExistence type="predicted"/>
<protein>
    <recommendedName>
        <fullName evidence="3">Lipoprotein</fullName>
    </recommendedName>
</protein>
<gene>
    <name evidence="1" type="ORF">FJA49_11310</name>
</gene>
<name>A0A501Q3C2_9FLAO</name>
<dbReference type="AlphaFoldDB" id="A0A501Q3C2"/>
<evidence type="ECO:0000313" key="1">
    <source>
        <dbReference type="EMBL" id="TPD66868.1"/>
    </source>
</evidence>
<reference evidence="1 2" key="1">
    <citation type="submission" date="2019-06" db="EMBL/GenBank/DDBJ databases">
        <title>Flavobacterium sp. MaA-Y11 from geoumgang.</title>
        <authorList>
            <person name="Jeong S."/>
        </authorList>
    </citation>
    <scope>NUCLEOTIDE SEQUENCE [LARGE SCALE GENOMIC DNA]</scope>
    <source>
        <strain evidence="1 2">MaA-Y11</strain>
    </source>
</reference>
<comment type="caution">
    <text evidence="1">The sequence shown here is derived from an EMBL/GenBank/DDBJ whole genome shotgun (WGS) entry which is preliminary data.</text>
</comment>
<evidence type="ECO:0000313" key="2">
    <source>
        <dbReference type="Proteomes" id="UP000319175"/>
    </source>
</evidence>
<evidence type="ECO:0008006" key="3">
    <source>
        <dbReference type="Google" id="ProtNLM"/>
    </source>
</evidence>